<dbReference type="Pfam" id="PF12819">
    <property type="entry name" value="Malectin_like"/>
    <property type="match status" value="1"/>
</dbReference>
<evidence type="ECO:0000256" key="8">
    <source>
        <dbReference type="ARBA" id="ARBA00023274"/>
    </source>
</evidence>
<evidence type="ECO:0000256" key="7">
    <source>
        <dbReference type="ARBA" id="ARBA00023136"/>
    </source>
</evidence>
<protein>
    <recommendedName>
        <fullName evidence="10">Malectin-like domain-containing protein</fullName>
    </recommendedName>
</protein>
<keyword evidence="8" id="KW-0687">Ribonucleoprotein</keyword>
<gene>
    <name evidence="11" type="ORF">Bca52824_068229</name>
</gene>
<organism evidence="11 12">
    <name type="scientific">Brassica carinata</name>
    <name type="common">Ethiopian mustard</name>
    <name type="synonym">Abyssinian cabbage</name>
    <dbReference type="NCBI Taxonomy" id="52824"/>
    <lineage>
        <taxon>Eukaryota</taxon>
        <taxon>Viridiplantae</taxon>
        <taxon>Streptophyta</taxon>
        <taxon>Embryophyta</taxon>
        <taxon>Tracheophyta</taxon>
        <taxon>Spermatophyta</taxon>
        <taxon>Magnoliopsida</taxon>
        <taxon>eudicotyledons</taxon>
        <taxon>Gunneridae</taxon>
        <taxon>Pentapetalae</taxon>
        <taxon>rosids</taxon>
        <taxon>malvids</taxon>
        <taxon>Brassicales</taxon>
        <taxon>Brassicaceae</taxon>
        <taxon>Brassiceae</taxon>
        <taxon>Brassica</taxon>
    </lineage>
</organism>
<dbReference type="PANTHER" id="PTHR45631">
    <property type="entry name" value="OS07G0107800 PROTEIN-RELATED"/>
    <property type="match status" value="1"/>
</dbReference>
<keyword evidence="12" id="KW-1185">Reference proteome</keyword>
<reference evidence="11 12" key="1">
    <citation type="submission" date="2020-02" db="EMBL/GenBank/DDBJ databases">
        <authorList>
            <person name="Ma Q."/>
            <person name="Huang Y."/>
            <person name="Song X."/>
            <person name="Pei D."/>
        </authorList>
    </citation>
    <scope>NUCLEOTIDE SEQUENCE [LARGE SCALE GENOMIC DNA]</scope>
    <source>
        <strain evidence="11">Sxm20200214</strain>
        <tissue evidence="11">Leaf</tissue>
    </source>
</reference>
<evidence type="ECO:0000256" key="2">
    <source>
        <dbReference type="ARBA" id="ARBA00006227"/>
    </source>
</evidence>
<dbReference type="Gene3D" id="6.10.250.3250">
    <property type="match status" value="1"/>
</dbReference>
<dbReference type="PANTHER" id="PTHR45631:SF21">
    <property type="entry name" value="PROTEIN KINASE DOMAIN-CONTAINING PROTEIN"/>
    <property type="match status" value="1"/>
</dbReference>
<sequence>MIFWIDLVLLSGFWVFGFSNPDGFLSLSCGGSSYTAAYNISWVSDNDYIETGNTTAVTYIEGTSTSTVPIRFFPDSQSRQCYKLPVRKDLSSVLIRATFVYRNYDSQNQPPAFRVSLGRSELETKRKERSQVVYERKKQLNKLRAKAEKVAEEKLGAQLEILAPVKY</sequence>
<evidence type="ECO:0000256" key="3">
    <source>
        <dbReference type="ARBA" id="ARBA00022692"/>
    </source>
</evidence>
<dbReference type="EMBL" id="JAAMPC010000014">
    <property type="protein sequence ID" value="KAG2261150.1"/>
    <property type="molecule type" value="Genomic_DNA"/>
</dbReference>
<dbReference type="Proteomes" id="UP000886595">
    <property type="component" value="Unassembled WGS sequence"/>
</dbReference>
<dbReference type="GO" id="GO:1990904">
    <property type="term" value="C:ribonucleoprotein complex"/>
    <property type="evidence" value="ECO:0007669"/>
    <property type="project" value="UniProtKB-KW"/>
</dbReference>
<evidence type="ECO:0000256" key="6">
    <source>
        <dbReference type="ARBA" id="ARBA00022989"/>
    </source>
</evidence>
<keyword evidence="6" id="KW-1133">Transmembrane helix</keyword>
<dbReference type="FunFam" id="6.10.250.3250:FF:000001">
    <property type="entry name" value="60S ribosomal protein L13a"/>
    <property type="match status" value="1"/>
</dbReference>
<dbReference type="GO" id="GO:0005840">
    <property type="term" value="C:ribosome"/>
    <property type="evidence" value="ECO:0007669"/>
    <property type="project" value="UniProtKB-KW"/>
</dbReference>
<evidence type="ECO:0000313" key="12">
    <source>
        <dbReference type="Proteomes" id="UP000886595"/>
    </source>
</evidence>
<dbReference type="GO" id="GO:0016020">
    <property type="term" value="C:membrane"/>
    <property type="evidence" value="ECO:0007669"/>
    <property type="project" value="UniProtKB-SubCell"/>
</dbReference>
<keyword evidence="3" id="KW-0812">Transmembrane</keyword>
<keyword evidence="7" id="KW-0472">Membrane</keyword>
<evidence type="ECO:0000256" key="4">
    <source>
        <dbReference type="ARBA" id="ARBA00022729"/>
    </source>
</evidence>
<comment type="subcellular location">
    <subcellularLocation>
        <location evidence="1">Membrane</location>
        <topology evidence="1">Single-pass membrane protein</topology>
    </subcellularLocation>
</comment>
<evidence type="ECO:0000256" key="5">
    <source>
        <dbReference type="ARBA" id="ARBA00022980"/>
    </source>
</evidence>
<dbReference type="InterPro" id="IPR024788">
    <property type="entry name" value="Malectin-like_Carb-bd_dom"/>
</dbReference>
<comment type="caution">
    <text evidence="11">The sequence shown here is derived from an EMBL/GenBank/DDBJ whole genome shotgun (WGS) entry which is preliminary data.</text>
</comment>
<evidence type="ECO:0000313" key="11">
    <source>
        <dbReference type="EMBL" id="KAG2261150.1"/>
    </source>
</evidence>
<evidence type="ECO:0000259" key="10">
    <source>
        <dbReference type="Pfam" id="PF12819"/>
    </source>
</evidence>
<feature type="domain" description="Malectin-like" evidence="10">
    <location>
        <begin position="27"/>
        <end position="133"/>
    </location>
</feature>
<comment type="similarity">
    <text evidence="2">Belongs to the universal ribosomal protein uL13 family.</text>
</comment>
<proteinExistence type="inferred from homology"/>
<name>A0A8X7TZX8_BRACI</name>
<keyword evidence="5" id="KW-0689">Ribosomal protein</keyword>
<accession>A0A8X7TZX8</accession>
<dbReference type="AlphaFoldDB" id="A0A8X7TZX8"/>
<keyword evidence="4 9" id="KW-0732">Signal</keyword>
<evidence type="ECO:0000256" key="1">
    <source>
        <dbReference type="ARBA" id="ARBA00004167"/>
    </source>
</evidence>
<feature type="chain" id="PRO_5036460679" description="Malectin-like domain-containing protein" evidence="9">
    <location>
        <begin position="20"/>
        <end position="167"/>
    </location>
</feature>
<feature type="signal peptide" evidence="9">
    <location>
        <begin position="1"/>
        <end position="19"/>
    </location>
</feature>
<dbReference type="OrthoDB" id="783746at2759"/>
<evidence type="ECO:0000256" key="9">
    <source>
        <dbReference type="SAM" id="SignalP"/>
    </source>
</evidence>